<protein>
    <recommendedName>
        <fullName evidence="4">Pentapeptide repeat-containing protein</fullName>
    </recommendedName>
</protein>
<evidence type="ECO:0008006" key="4">
    <source>
        <dbReference type="Google" id="ProtNLM"/>
    </source>
</evidence>
<name>A0ABR9I9G8_9PSEU</name>
<dbReference type="Proteomes" id="UP000631670">
    <property type="component" value="Unassembled WGS sequence"/>
</dbReference>
<dbReference type="RefSeq" id="WP_086856892.1">
    <property type="nucleotide sequence ID" value="NZ_JADBEG010000001.1"/>
</dbReference>
<keyword evidence="1" id="KW-1133">Transmembrane helix</keyword>
<gene>
    <name evidence="2" type="ORF">H4696_006919</name>
</gene>
<keyword evidence="1" id="KW-0812">Transmembrane</keyword>
<reference evidence="2 3" key="1">
    <citation type="submission" date="2020-10" db="EMBL/GenBank/DDBJ databases">
        <title>Sequencing the genomes of 1000 actinobacteria strains.</title>
        <authorList>
            <person name="Klenk H.-P."/>
        </authorList>
    </citation>
    <scope>NUCLEOTIDE SEQUENCE [LARGE SCALE GENOMIC DNA]</scope>
    <source>
        <strain evidence="2 3">DSM 44653</strain>
    </source>
</reference>
<feature type="transmembrane region" description="Helical" evidence="1">
    <location>
        <begin position="42"/>
        <end position="63"/>
    </location>
</feature>
<proteinExistence type="predicted"/>
<sequence length="443" mass="49252">MPDWFRWLLIALAVLGGVALAGRRRLKLPAFPQVRAGIAASVLVWLAIALIVASGTGGGLLWFLGWPRLPTTAAFDVTQLLDLLKIALSVVAGLGGVVLLAVNYRKQRVTENEHALAVEKAERETVQGFNERLGAAAEQLAHDSPAVRLTGVYALAGLADDWVDKRQVCVDVLCGYLRLQPETMTPGESAVREAILRMFRDRLSGNLWWRQPVDFDFTEVVFENADFSGLRFRGRLILDRAEFTGELASFDRARFSGGLSCHGTRFAAERTTFGSTTFDGGIEFVGAEFAGRELGWSGATVRGGATDFYRCRVACERLDFTHLSIEAGEVRFEQMQLADTEVDFENLDAGWLGSEGGFPRLVFEDVRFARGRLRLELWSDRERMIWLRDCVLDTVAVEMRGLDDAEPWLNLRNVELRGDSEIPAKFIRRPSSEPRPSTPVPEA</sequence>
<dbReference type="InterPro" id="IPR001646">
    <property type="entry name" value="5peptide_repeat"/>
</dbReference>
<comment type="caution">
    <text evidence="2">The sequence shown here is derived from an EMBL/GenBank/DDBJ whole genome shotgun (WGS) entry which is preliminary data.</text>
</comment>
<evidence type="ECO:0000313" key="3">
    <source>
        <dbReference type="Proteomes" id="UP000631670"/>
    </source>
</evidence>
<dbReference type="EMBL" id="JADBEG010000001">
    <property type="protein sequence ID" value="MBE1499819.1"/>
    <property type="molecule type" value="Genomic_DNA"/>
</dbReference>
<dbReference type="Pfam" id="PF13576">
    <property type="entry name" value="Pentapeptide_3"/>
    <property type="match status" value="1"/>
</dbReference>
<feature type="transmembrane region" description="Helical" evidence="1">
    <location>
        <begin position="6"/>
        <end position="22"/>
    </location>
</feature>
<evidence type="ECO:0000313" key="2">
    <source>
        <dbReference type="EMBL" id="MBE1499819.1"/>
    </source>
</evidence>
<feature type="transmembrane region" description="Helical" evidence="1">
    <location>
        <begin position="83"/>
        <end position="102"/>
    </location>
</feature>
<evidence type="ECO:0000256" key="1">
    <source>
        <dbReference type="SAM" id="Phobius"/>
    </source>
</evidence>
<keyword evidence="1" id="KW-0472">Membrane</keyword>
<keyword evidence="3" id="KW-1185">Reference proteome</keyword>
<organism evidence="2 3">
    <name type="scientific">Amycolatopsis lexingtonensis</name>
    <dbReference type="NCBI Taxonomy" id="218822"/>
    <lineage>
        <taxon>Bacteria</taxon>
        <taxon>Bacillati</taxon>
        <taxon>Actinomycetota</taxon>
        <taxon>Actinomycetes</taxon>
        <taxon>Pseudonocardiales</taxon>
        <taxon>Pseudonocardiaceae</taxon>
        <taxon>Amycolatopsis</taxon>
    </lineage>
</organism>
<dbReference type="Gene3D" id="2.160.20.80">
    <property type="entry name" value="E3 ubiquitin-protein ligase SopA"/>
    <property type="match status" value="1"/>
</dbReference>
<accession>A0ABR9I9G8</accession>